<feature type="transmembrane region" description="Helical" evidence="7">
    <location>
        <begin position="164"/>
        <end position="181"/>
    </location>
</feature>
<evidence type="ECO:0000313" key="8">
    <source>
        <dbReference type="EMBL" id="WFD04478.1"/>
    </source>
</evidence>
<dbReference type="PIRSF" id="PIRSF016013">
    <property type="entry name" value="AtER_Rer1p"/>
    <property type="match status" value="1"/>
</dbReference>
<evidence type="ECO:0000256" key="5">
    <source>
        <dbReference type="ARBA" id="ARBA00023136"/>
    </source>
</evidence>
<dbReference type="GO" id="GO:0005783">
    <property type="term" value="C:endoplasmic reticulum"/>
    <property type="evidence" value="ECO:0007669"/>
    <property type="project" value="GOC"/>
</dbReference>
<evidence type="ECO:0000313" key="9">
    <source>
        <dbReference type="Proteomes" id="UP001214603"/>
    </source>
</evidence>
<sequence length="190" mass="21542">MMHEGDQASAGAAYTPQKLVQHAQQLHHRAQHLIDSTAPYTLQRWGVTGALLFLFMLRIVLAEGWYIVCYALFIYLLNLFLAFLTPKFDPALEADLAAQDVEEGEPGLPTSAAPSSGLMSNVFHGAQQGDQDEFRPFIRRLPEFKVATVLSIFASFFEAFNIPVFWPVLVVYFLILFVLTMRRQIQYVTR</sequence>
<dbReference type="Pfam" id="PF03248">
    <property type="entry name" value="Rer1"/>
    <property type="match status" value="1"/>
</dbReference>
<comment type="subcellular location">
    <subcellularLocation>
        <location evidence="1">Membrane</location>
        <topology evidence="1">Multi-pass membrane protein</topology>
    </subcellularLocation>
</comment>
<keyword evidence="5 6" id="KW-0472">Membrane</keyword>
<dbReference type="Proteomes" id="UP001214603">
    <property type="component" value="Chromosome 8"/>
</dbReference>
<evidence type="ECO:0000256" key="1">
    <source>
        <dbReference type="ARBA" id="ARBA00004141"/>
    </source>
</evidence>
<dbReference type="GO" id="GO:0000139">
    <property type="term" value="C:Golgi membrane"/>
    <property type="evidence" value="ECO:0007669"/>
    <property type="project" value="TreeGrafter"/>
</dbReference>
<gene>
    <name evidence="8" type="ORF">MOBT1_003188</name>
</gene>
<accession>A0AAF0E1A5</accession>
<dbReference type="AlphaFoldDB" id="A0AAF0E1A5"/>
<dbReference type="GO" id="GO:0006621">
    <property type="term" value="P:protein retention in ER lumen"/>
    <property type="evidence" value="ECO:0007669"/>
    <property type="project" value="TreeGrafter"/>
</dbReference>
<comment type="similarity">
    <text evidence="2 6">Belongs to the RER1 family.</text>
</comment>
<dbReference type="InterPro" id="IPR004932">
    <property type="entry name" value="Rer1"/>
</dbReference>
<proteinExistence type="inferred from homology"/>
<feature type="transmembrane region" description="Helical" evidence="7">
    <location>
        <begin position="42"/>
        <end position="60"/>
    </location>
</feature>
<keyword evidence="9" id="KW-1185">Reference proteome</keyword>
<feature type="transmembrane region" description="Helical" evidence="7">
    <location>
        <begin position="67"/>
        <end position="85"/>
    </location>
</feature>
<dbReference type="PANTHER" id="PTHR10743">
    <property type="entry name" value="PROTEIN RER1"/>
    <property type="match status" value="1"/>
</dbReference>
<protein>
    <recommendedName>
        <fullName evidence="6">Protein RER1</fullName>
    </recommendedName>
</protein>
<keyword evidence="4 7" id="KW-1133">Transmembrane helix</keyword>
<evidence type="ECO:0000256" key="4">
    <source>
        <dbReference type="ARBA" id="ARBA00022989"/>
    </source>
</evidence>
<evidence type="ECO:0000256" key="6">
    <source>
        <dbReference type="PIRNR" id="PIRNR016013"/>
    </source>
</evidence>
<dbReference type="GO" id="GO:0006890">
    <property type="term" value="P:retrograde vesicle-mediated transport, Golgi to endoplasmic reticulum"/>
    <property type="evidence" value="ECO:0007669"/>
    <property type="project" value="TreeGrafter"/>
</dbReference>
<comment type="function">
    <text evidence="6">Involved in the retrieval of endoplasmic reticulum membrane proteins from the early Golgi compartment.</text>
</comment>
<keyword evidence="3 7" id="KW-0812">Transmembrane</keyword>
<organism evidence="8 9">
    <name type="scientific">Malassezia obtusa</name>
    <dbReference type="NCBI Taxonomy" id="76774"/>
    <lineage>
        <taxon>Eukaryota</taxon>
        <taxon>Fungi</taxon>
        <taxon>Dikarya</taxon>
        <taxon>Basidiomycota</taxon>
        <taxon>Ustilaginomycotina</taxon>
        <taxon>Malasseziomycetes</taxon>
        <taxon>Malasseziales</taxon>
        <taxon>Malasseziaceae</taxon>
        <taxon>Malassezia</taxon>
    </lineage>
</organism>
<name>A0AAF0E1A5_9BASI</name>
<dbReference type="EMBL" id="CP119941">
    <property type="protein sequence ID" value="WFD04478.1"/>
    <property type="molecule type" value="Genomic_DNA"/>
</dbReference>
<evidence type="ECO:0000256" key="2">
    <source>
        <dbReference type="ARBA" id="ARBA00006070"/>
    </source>
</evidence>
<reference evidence="8" key="1">
    <citation type="submission" date="2023-03" db="EMBL/GenBank/DDBJ databases">
        <title>Mating type loci evolution in Malassezia.</title>
        <authorList>
            <person name="Coelho M.A."/>
        </authorList>
    </citation>
    <scope>NUCLEOTIDE SEQUENCE</scope>
    <source>
        <strain evidence="8">CBS 7876</strain>
    </source>
</reference>
<evidence type="ECO:0000256" key="7">
    <source>
        <dbReference type="SAM" id="Phobius"/>
    </source>
</evidence>
<evidence type="ECO:0000256" key="3">
    <source>
        <dbReference type="ARBA" id="ARBA00022692"/>
    </source>
</evidence>
<dbReference type="PANTHER" id="PTHR10743:SF0">
    <property type="entry name" value="PROTEIN RER1"/>
    <property type="match status" value="1"/>
</dbReference>